<dbReference type="InterPro" id="IPR000998">
    <property type="entry name" value="MAM_dom"/>
</dbReference>
<evidence type="ECO:0000259" key="1">
    <source>
        <dbReference type="PROSITE" id="PS50060"/>
    </source>
</evidence>
<dbReference type="Proteomes" id="UP000324222">
    <property type="component" value="Unassembled WGS sequence"/>
</dbReference>
<dbReference type="OrthoDB" id="6356184at2759"/>
<feature type="domain" description="MAM" evidence="1">
    <location>
        <begin position="359"/>
        <end position="480"/>
    </location>
</feature>
<dbReference type="EMBL" id="VSRR010015934">
    <property type="protein sequence ID" value="MPC58717.1"/>
    <property type="molecule type" value="Genomic_DNA"/>
</dbReference>
<name>A0A5B7GNA0_PORTR</name>
<proteinExistence type="predicted"/>
<dbReference type="PANTHER" id="PTHR23282:SF101">
    <property type="entry name" value="MAM DOMAIN-CONTAINING PROTEIN"/>
    <property type="match status" value="1"/>
</dbReference>
<dbReference type="CDD" id="cd06263">
    <property type="entry name" value="MAM"/>
    <property type="match status" value="2"/>
</dbReference>
<organism evidence="2 3">
    <name type="scientific">Portunus trituberculatus</name>
    <name type="common">Swimming crab</name>
    <name type="synonym">Neptunus trituberculatus</name>
    <dbReference type="NCBI Taxonomy" id="210409"/>
    <lineage>
        <taxon>Eukaryota</taxon>
        <taxon>Metazoa</taxon>
        <taxon>Ecdysozoa</taxon>
        <taxon>Arthropoda</taxon>
        <taxon>Crustacea</taxon>
        <taxon>Multicrustacea</taxon>
        <taxon>Malacostraca</taxon>
        <taxon>Eumalacostraca</taxon>
        <taxon>Eucarida</taxon>
        <taxon>Decapoda</taxon>
        <taxon>Pleocyemata</taxon>
        <taxon>Brachyura</taxon>
        <taxon>Eubrachyura</taxon>
        <taxon>Portunoidea</taxon>
        <taxon>Portunidae</taxon>
        <taxon>Portuninae</taxon>
        <taxon>Portunus</taxon>
    </lineage>
</organism>
<accession>A0A5B7GNA0</accession>
<sequence length="486" mass="53595">MRQGWQCDFEEAALCGAANQAEGDNYDWDWVDGNKGAIGGYDHSYNTKVGHFLQIVSDDMGPGRYNVAKLKLPIIGNVPSGDHCFQLYYIRLGTAGSGILKIYIEADGNLELLVEINEDEEVSSWTLLQQTYVNRNDNATLQFVVRGDLDTLSDSTQQPVLAIDDFSFTSSGCPLPGSCAFDNAHICSWHTEKNGNLMWQLSNGLQEHGGPKYDHTNNSTIGGYIVVEDTEEQNGMATSLVSSFIPNDVYGYCFTFFYSLSGDQEAQLRVRIRRDSGNTTVWSLTGDQGTEWLYAQMGIPNSADEGFEIVVEGVVGSYANGWIALDDLYTYSGHCSTEPPDATLQPPVTSTAAPAGDIFSCDFEIDTCSMVQDKTDDFDWTHEHIEDSFEMPPGGHILVDATGHSFQEKAIITTPSFTVQGLQCVTFWYRFIGSESGILSLNSRSSSHWATGLWKRSGPTIPSWNSAMIDLDMTQSSYVVSAALWY</sequence>
<gene>
    <name evidence="2" type="primary">MLRP1_2</name>
    <name evidence="2" type="ORF">E2C01_052725</name>
</gene>
<protein>
    <submittedName>
        <fullName evidence="2">MAM and LDL-receptor class A domain-containing protein 1</fullName>
    </submittedName>
</protein>
<dbReference type="InterPro" id="IPR013320">
    <property type="entry name" value="ConA-like_dom_sf"/>
</dbReference>
<evidence type="ECO:0000313" key="3">
    <source>
        <dbReference type="Proteomes" id="UP000324222"/>
    </source>
</evidence>
<keyword evidence="3" id="KW-1185">Reference proteome</keyword>
<keyword evidence="2" id="KW-0675">Receptor</keyword>
<dbReference type="PROSITE" id="PS50060">
    <property type="entry name" value="MAM_2"/>
    <property type="match status" value="3"/>
</dbReference>
<dbReference type="SMART" id="SM00137">
    <property type="entry name" value="MAM"/>
    <property type="match status" value="3"/>
</dbReference>
<evidence type="ECO:0000313" key="2">
    <source>
        <dbReference type="EMBL" id="MPC58717.1"/>
    </source>
</evidence>
<reference evidence="2 3" key="1">
    <citation type="submission" date="2019-05" db="EMBL/GenBank/DDBJ databases">
        <title>Another draft genome of Portunus trituberculatus and its Hox gene families provides insights of decapod evolution.</title>
        <authorList>
            <person name="Jeong J.-H."/>
            <person name="Song I."/>
            <person name="Kim S."/>
            <person name="Choi T."/>
            <person name="Kim D."/>
            <person name="Ryu S."/>
            <person name="Kim W."/>
        </authorList>
    </citation>
    <scope>NUCLEOTIDE SEQUENCE [LARGE SCALE GENOMIC DNA]</scope>
    <source>
        <tissue evidence="2">Muscle</tissue>
    </source>
</reference>
<dbReference type="Pfam" id="PF00629">
    <property type="entry name" value="MAM"/>
    <property type="match status" value="3"/>
</dbReference>
<dbReference type="Gene3D" id="2.60.120.200">
    <property type="match status" value="3"/>
</dbReference>
<comment type="caution">
    <text evidence="2">The sequence shown here is derived from an EMBL/GenBank/DDBJ whole genome shotgun (WGS) entry which is preliminary data.</text>
</comment>
<feature type="domain" description="MAM" evidence="1">
    <location>
        <begin position="177"/>
        <end position="337"/>
    </location>
</feature>
<dbReference type="SUPFAM" id="SSF49899">
    <property type="entry name" value="Concanavalin A-like lectins/glucanases"/>
    <property type="match status" value="3"/>
</dbReference>
<feature type="domain" description="MAM" evidence="1">
    <location>
        <begin position="5"/>
        <end position="175"/>
    </location>
</feature>
<dbReference type="PANTHER" id="PTHR23282">
    <property type="entry name" value="APICAL ENDOSOMAL GLYCOPROTEIN PRECURSOR"/>
    <property type="match status" value="1"/>
</dbReference>
<dbReference type="InterPro" id="IPR051560">
    <property type="entry name" value="MAM_domain-containing"/>
</dbReference>
<dbReference type="AlphaFoldDB" id="A0A5B7GNA0"/>
<dbReference type="GO" id="GO:0016020">
    <property type="term" value="C:membrane"/>
    <property type="evidence" value="ECO:0007669"/>
    <property type="project" value="InterPro"/>
</dbReference>